<protein>
    <submittedName>
        <fullName evidence="1">Uncharacterized protein</fullName>
    </submittedName>
</protein>
<reference evidence="1" key="1">
    <citation type="submission" date="2020-10" db="EMBL/GenBank/DDBJ databases">
        <authorList>
            <person name="Gilroy R."/>
        </authorList>
    </citation>
    <scope>NUCLEOTIDE SEQUENCE</scope>
    <source>
        <strain evidence="1">ChiHcec3-6078</strain>
    </source>
</reference>
<accession>A0A9D1L6R9</accession>
<proteinExistence type="predicted"/>
<gene>
    <name evidence="1" type="ORF">IAC50_06035</name>
</gene>
<comment type="caution">
    <text evidence="1">The sequence shown here is derived from an EMBL/GenBank/DDBJ whole genome shotgun (WGS) entry which is preliminary data.</text>
</comment>
<organism evidence="1 2">
    <name type="scientific">Candidatus Allocopromorpha excrementigallinarum</name>
    <dbReference type="NCBI Taxonomy" id="2840742"/>
    <lineage>
        <taxon>Bacteria</taxon>
        <taxon>Bacillati</taxon>
        <taxon>Bacillota</taxon>
        <taxon>Clostridia</taxon>
        <taxon>Eubacteriales</taxon>
        <taxon>Eubacteriaceae</taxon>
        <taxon>Eubacteriaceae incertae sedis</taxon>
        <taxon>Candidatus Allocopromorpha</taxon>
    </lineage>
</organism>
<evidence type="ECO:0000313" key="2">
    <source>
        <dbReference type="Proteomes" id="UP000824090"/>
    </source>
</evidence>
<dbReference type="Proteomes" id="UP000824090">
    <property type="component" value="Unassembled WGS sequence"/>
</dbReference>
<sequence length="183" mass="20800">MDRVSPIDGDCGLLCGAACCTCEEEPSDASHSGQSDENADFSMGIYLLPGEEKMFSGNEDWLQCGSIRAEEYEFPQSWHGRVYFLRCLSAPFCERSARPLQCRFFPLAPHIDEDGALYMIYHSGELPYKCPLIEKNMPLNEDFIKASYTVWTHLIRDPLILDLVEMDSAERTEKDEPVLVLYP</sequence>
<reference evidence="1" key="2">
    <citation type="journal article" date="2021" name="PeerJ">
        <title>Extensive microbial diversity within the chicken gut microbiome revealed by metagenomics and culture.</title>
        <authorList>
            <person name="Gilroy R."/>
            <person name="Ravi A."/>
            <person name="Getino M."/>
            <person name="Pursley I."/>
            <person name="Horton D.L."/>
            <person name="Alikhan N.F."/>
            <person name="Baker D."/>
            <person name="Gharbi K."/>
            <person name="Hall N."/>
            <person name="Watson M."/>
            <person name="Adriaenssens E.M."/>
            <person name="Foster-Nyarko E."/>
            <person name="Jarju S."/>
            <person name="Secka A."/>
            <person name="Antonio M."/>
            <person name="Oren A."/>
            <person name="Chaudhuri R.R."/>
            <person name="La Ragione R."/>
            <person name="Hildebrand F."/>
            <person name="Pallen M.J."/>
        </authorList>
    </citation>
    <scope>NUCLEOTIDE SEQUENCE</scope>
    <source>
        <strain evidence="1">ChiHcec3-6078</strain>
    </source>
</reference>
<evidence type="ECO:0000313" key="1">
    <source>
        <dbReference type="EMBL" id="HIU26031.1"/>
    </source>
</evidence>
<dbReference type="AlphaFoldDB" id="A0A9D1L6R9"/>
<dbReference type="EMBL" id="DVMP01000112">
    <property type="protein sequence ID" value="HIU26031.1"/>
    <property type="molecule type" value="Genomic_DNA"/>
</dbReference>
<name>A0A9D1L6R9_9FIRM</name>